<evidence type="ECO:0000313" key="3">
    <source>
        <dbReference type="Proteomes" id="UP000596079"/>
    </source>
</evidence>
<accession>A0A7T7WJI9</accession>
<reference evidence="2 3" key="1">
    <citation type="submission" date="2020-08" db="EMBL/GenBank/DDBJ databases">
        <title>Emergence of ISAba1-mediated novel tet(X) in Acinetobacter variabilis from a chicken farm.</title>
        <authorList>
            <person name="Peng K."/>
            <person name="Li R."/>
        </authorList>
    </citation>
    <scope>NUCLEOTIDE SEQUENCE [LARGE SCALE GENOMIC DNA]</scope>
    <source>
        <strain evidence="2 3">XM9F202-2</strain>
    </source>
</reference>
<keyword evidence="1" id="KW-0472">Membrane</keyword>
<evidence type="ECO:0000313" key="2">
    <source>
        <dbReference type="EMBL" id="QQN88893.1"/>
    </source>
</evidence>
<dbReference type="GeneID" id="89666665"/>
<dbReference type="AlphaFoldDB" id="A0A7T7WJI9"/>
<feature type="transmembrane region" description="Helical" evidence="1">
    <location>
        <begin position="155"/>
        <end position="175"/>
    </location>
</feature>
<evidence type="ECO:0000256" key="1">
    <source>
        <dbReference type="SAM" id="Phobius"/>
    </source>
</evidence>
<dbReference type="EMBL" id="CP060811">
    <property type="protein sequence ID" value="QQN88893.1"/>
    <property type="molecule type" value="Genomic_DNA"/>
</dbReference>
<dbReference type="RefSeq" id="WP_180131063.1">
    <property type="nucleotide sequence ID" value="NZ_CP060811.1"/>
</dbReference>
<protein>
    <submittedName>
        <fullName evidence="2">Uncharacterized protein</fullName>
    </submittedName>
</protein>
<proteinExistence type="predicted"/>
<keyword evidence="1" id="KW-1133">Transmembrane helix</keyword>
<keyword evidence="1" id="KW-0812">Transmembrane</keyword>
<name>A0A7T7WJI9_9GAMM</name>
<gene>
    <name evidence="2" type="ORF">IAQ69_04220</name>
</gene>
<dbReference type="Proteomes" id="UP000596079">
    <property type="component" value="Chromosome"/>
</dbReference>
<organism evidence="2 3">
    <name type="scientific">Acinetobacter variabilis</name>
    <dbReference type="NCBI Taxonomy" id="70346"/>
    <lineage>
        <taxon>Bacteria</taxon>
        <taxon>Pseudomonadati</taxon>
        <taxon>Pseudomonadota</taxon>
        <taxon>Gammaproteobacteria</taxon>
        <taxon>Moraxellales</taxon>
        <taxon>Moraxellaceae</taxon>
        <taxon>Acinetobacter</taxon>
    </lineage>
</organism>
<sequence length="184" mass="21273">MHQTVKTIFRLCLAAVIFLVTLSLMFTCVTKIQEILKADQHYQQAVNIPLKSSAKAQYVLVSNNQRPDNALFILIAGNGYVAKISCEHYAALCTDDYNQSHTRQIQNVNLVKVRNYFYIENIQFQDSRTGQITKLSYSRNELKQFYNNDISNLKYILFAISLFALAALFVSIKILKNFRRFLEK</sequence>